<evidence type="ECO:0000313" key="3">
    <source>
        <dbReference type="EMBL" id="ACX75199.1"/>
    </source>
</evidence>
<dbReference type="NCBIfam" id="TIGR02145">
    <property type="entry name" value="Fib_succ_major"/>
    <property type="match status" value="2"/>
</dbReference>
<gene>
    <name evidence="3" type="ordered locus">Fisuc_1604</name>
</gene>
<accession>A0ABM5LHX7</accession>
<dbReference type="Proteomes" id="UP000001497">
    <property type="component" value="Chromosome"/>
</dbReference>
<dbReference type="RefSeq" id="WP_015732060.1">
    <property type="nucleotide sequence ID" value="NC_013410.1"/>
</dbReference>
<protein>
    <recommendedName>
        <fullName evidence="2">Fibrobacter succinogenes major paralogous domain-containing protein</fullName>
    </recommendedName>
</protein>
<dbReference type="Pfam" id="PF09603">
    <property type="entry name" value="Fib_succ_major"/>
    <property type="match status" value="1"/>
</dbReference>
<feature type="chain" id="PRO_5046766700" description="Fibrobacter succinogenes major paralogous domain-containing protein" evidence="1">
    <location>
        <begin position="25"/>
        <end position="711"/>
    </location>
</feature>
<keyword evidence="1" id="KW-0732">Signal</keyword>
<organism evidence="3 4">
    <name type="scientific">Fibrobacter succinogenes (strain ATCC 19169 / S85)</name>
    <dbReference type="NCBI Taxonomy" id="59374"/>
    <lineage>
        <taxon>Bacteria</taxon>
        <taxon>Pseudomonadati</taxon>
        <taxon>Fibrobacterota</taxon>
        <taxon>Fibrobacteria</taxon>
        <taxon>Fibrobacterales</taxon>
        <taxon>Fibrobacteraceae</taxon>
        <taxon>Fibrobacter</taxon>
    </lineage>
</organism>
<feature type="domain" description="Fibrobacter succinogenes major paralogous" evidence="2">
    <location>
        <begin position="542"/>
        <end position="708"/>
    </location>
</feature>
<sequence length="711" mass="79293">MKKQIFAFALALGCFLSGCTSENAFGIENSDEKISSENIVGYSQKGPILAGSSVFIQELDSVNFLQTGKSFRGKVISDNGEFVVENVNLNSPYVLLEVNGYFRNEITGKNSNGAIFMNALADVSEQSHVNINLLTHLEYERVQVLLEQKKMSIAEAKRVADREILASFFDETDYGKVEQLDIFGNGKGDAALLAINVLLLGEGKEADFMEHFAKLGNDLAQDGVWNDSALRTQIADRACEMDLDGNLPVIRKNIENWKIAERVAPFEPYVTSFWKKSYGLGECRESNMGETKKNSNTSSIYYGLNFTCDKSERWVANLDVVRAGCDSCGFMIDPRDGHKYRTIKIAGANWMAENLAYNGYGEGSFYHDDESYGLWYEVGVAMLGNQVVPDSSGSKWTYYIMSEITPVVYYLHTGCPEGWRLPTREDYYQLMNATASNNYELLLSPKGWNLKLGYDFDPVAYFTSTFDPETPYGQRPTYYYARMYASGSEIAPEIVMGRGMAGGGFIRCVEEGLTQEKSVLPASEVVADSFVDERDGKTYKTIKFGNQEWMAQNVEYPVGDSTVGDGERRCEAIWEATPSMFYPDPCDIGWRYDWYEVQEACPEGWKIPSVDDAKKMLEYVGGASGNAALFTLGLEGSQDIYGFSALPTQYEQVTCAKMINGCTYKPVGAKFWISDSTGRVRNVLAFDKLDVGIKPAVSTDYLPVRCVKDAE</sequence>
<evidence type="ECO:0000256" key="1">
    <source>
        <dbReference type="SAM" id="SignalP"/>
    </source>
</evidence>
<keyword evidence="4" id="KW-1185">Reference proteome</keyword>
<evidence type="ECO:0000313" key="4">
    <source>
        <dbReference type="Proteomes" id="UP000001497"/>
    </source>
</evidence>
<reference evidence="3" key="1">
    <citation type="submission" date="2009-10" db="EMBL/GenBank/DDBJ databases">
        <title>Complete sequence of Fibrobacter succinogenes subsp. succinogenes S85.</title>
        <authorList>
            <consortium name="US DOE Joint Genome Institute"/>
            <person name="Lucas S."/>
            <person name="Copeland A."/>
            <person name="Lapidus A."/>
            <person name="Glavina del Rio T."/>
            <person name="Tice H."/>
            <person name="Bruce D."/>
            <person name="Goodwin L."/>
            <person name="Pitluck S."/>
            <person name="Chertkov O."/>
            <person name="Detter J.C."/>
            <person name="Han C."/>
            <person name="Tapia R."/>
            <person name="Larimer F."/>
            <person name="Land M."/>
            <person name="Hauser L."/>
            <person name="Kyrpides N."/>
            <person name="Mikhailova N."/>
            <person name="Weimer P.J."/>
            <person name="Stevenson D.M."/>
            <person name="Boyum J."/>
            <person name="Brumm P.I."/>
            <person name="Mead D."/>
        </authorList>
    </citation>
    <scope>NUCLEOTIDE SEQUENCE [LARGE SCALE GENOMIC DNA]</scope>
    <source>
        <strain evidence="3">S85</strain>
    </source>
</reference>
<dbReference type="InterPro" id="IPR011871">
    <property type="entry name" value="Fib_succ_major"/>
</dbReference>
<name>A0ABM5LHX7_FIBSS</name>
<dbReference type="PROSITE" id="PS51257">
    <property type="entry name" value="PROKAR_LIPOPROTEIN"/>
    <property type="match status" value="1"/>
</dbReference>
<dbReference type="EMBL" id="CP001792">
    <property type="protein sequence ID" value="ACX75199.1"/>
    <property type="molecule type" value="Genomic_DNA"/>
</dbReference>
<proteinExistence type="predicted"/>
<feature type="signal peptide" evidence="1">
    <location>
        <begin position="1"/>
        <end position="24"/>
    </location>
</feature>
<evidence type="ECO:0000259" key="2">
    <source>
        <dbReference type="Pfam" id="PF09603"/>
    </source>
</evidence>